<organism evidence="2 3">
    <name type="scientific">Lolium multiflorum</name>
    <name type="common">Italian ryegrass</name>
    <name type="synonym">Lolium perenne subsp. multiflorum</name>
    <dbReference type="NCBI Taxonomy" id="4521"/>
    <lineage>
        <taxon>Eukaryota</taxon>
        <taxon>Viridiplantae</taxon>
        <taxon>Streptophyta</taxon>
        <taxon>Embryophyta</taxon>
        <taxon>Tracheophyta</taxon>
        <taxon>Spermatophyta</taxon>
        <taxon>Magnoliopsida</taxon>
        <taxon>Liliopsida</taxon>
        <taxon>Poales</taxon>
        <taxon>Poaceae</taxon>
        <taxon>BOP clade</taxon>
        <taxon>Pooideae</taxon>
        <taxon>Poodae</taxon>
        <taxon>Poeae</taxon>
        <taxon>Poeae Chloroplast Group 2 (Poeae type)</taxon>
        <taxon>Loliodinae</taxon>
        <taxon>Loliinae</taxon>
        <taxon>Lolium</taxon>
    </lineage>
</organism>
<reference evidence="2" key="1">
    <citation type="submission" date="2023-07" db="EMBL/GenBank/DDBJ databases">
        <title>A chromosome-level genome assembly of Lolium multiflorum.</title>
        <authorList>
            <person name="Chen Y."/>
            <person name="Copetti D."/>
            <person name="Kolliker R."/>
            <person name="Studer B."/>
        </authorList>
    </citation>
    <scope>NUCLEOTIDE SEQUENCE</scope>
    <source>
        <strain evidence="2">02402/16</strain>
        <tissue evidence="2">Leaf</tissue>
    </source>
</reference>
<sequence>MATTSPSSHAATSGSGQDSNRPRPDLAASPCSHAATPQPGPNIESIHMSSASDSLQQFQVEVQVQSYLIIVEGRKVYQRGRTWSFATDRALSVDNIKQVVEENFQWSDDQRMTIWYGSGDDVVPLISESEIAQLFDRCVVSRMPRFGVTIENKQQNNGPTNVTIDDENNQPVHAPFFAWPKQAYEGEYEGDEPVGFNEENKYFPHEEKAEPEVVVARVPLGTLDVLNSYDAQHVVGDDEKVSKLSFLHTCGSANCSKGMANRKWLADKGKAAIQHDSTVSAKQLRENLQKEFDIKLQYIDVWKGRALALDQLQGCRPYLGVDATFLTGKYTGQLAAAIGVDGHSWMFPVAFGIFEKEIQKTGYGLCNN</sequence>
<dbReference type="PANTHER" id="PTHR31973:SF195">
    <property type="entry name" value="MUDR FAMILY TRANSPOSASE"/>
    <property type="match status" value="1"/>
</dbReference>
<dbReference type="AlphaFoldDB" id="A0AAD8TG55"/>
<accession>A0AAD8TG55</accession>
<feature type="compositionally biased region" description="Low complexity" evidence="1">
    <location>
        <begin position="1"/>
        <end position="15"/>
    </location>
</feature>
<dbReference type="EMBL" id="JAUUTY010000002">
    <property type="protein sequence ID" value="KAK1681876.1"/>
    <property type="molecule type" value="Genomic_DNA"/>
</dbReference>
<dbReference type="PANTHER" id="PTHR31973">
    <property type="entry name" value="POLYPROTEIN, PUTATIVE-RELATED"/>
    <property type="match status" value="1"/>
</dbReference>
<feature type="region of interest" description="Disordered" evidence="1">
    <location>
        <begin position="1"/>
        <end position="46"/>
    </location>
</feature>
<gene>
    <name evidence="2" type="ORF">QYE76_042724</name>
</gene>
<evidence type="ECO:0008006" key="4">
    <source>
        <dbReference type="Google" id="ProtNLM"/>
    </source>
</evidence>
<dbReference type="Proteomes" id="UP001231189">
    <property type="component" value="Unassembled WGS sequence"/>
</dbReference>
<proteinExistence type="predicted"/>
<protein>
    <recommendedName>
        <fullName evidence="4">PB1 domain-containing protein</fullName>
    </recommendedName>
</protein>
<evidence type="ECO:0000256" key="1">
    <source>
        <dbReference type="SAM" id="MobiDB-lite"/>
    </source>
</evidence>
<evidence type="ECO:0000313" key="3">
    <source>
        <dbReference type="Proteomes" id="UP001231189"/>
    </source>
</evidence>
<name>A0AAD8TG55_LOLMU</name>
<keyword evidence="3" id="KW-1185">Reference proteome</keyword>
<evidence type="ECO:0000313" key="2">
    <source>
        <dbReference type="EMBL" id="KAK1681876.1"/>
    </source>
</evidence>
<comment type="caution">
    <text evidence="2">The sequence shown here is derived from an EMBL/GenBank/DDBJ whole genome shotgun (WGS) entry which is preliminary data.</text>
</comment>